<gene>
    <name evidence="1" type="ORF">K239x_47410</name>
</gene>
<dbReference type="Proteomes" id="UP000319817">
    <property type="component" value="Chromosome"/>
</dbReference>
<proteinExistence type="predicted"/>
<protein>
    <submittedName>
        <fullName evidence="1">Uncharacterized protein</fullName>
    </submittedName>
</protein>
<evidence type="ECO:0000313" key="1">
    <source>
        <dbReference type="EMBL" id="QDT12729.1"/>
    </source>
</evidence>
<reference evidence="1 2" key="1">
    <citation type="submission" date="2019-02" db="EMBL/GenBank/DDBJ databases">
        <title>Deep-cultivation of Planctomycetes and their phenomic and genomic characterization uncovers novel biology.</title>
        <authorList>
            <person name="Wiegand S."/>
            <person name="Jogler M."/>
            <person name="Boedeker C."/>
            <person name="Pinto D."/>
            <person name="Vollmers J."/>
            <person name="Rivas-Marin E."/>
            <person name="Kohn T."/>
            <person name="Peeters S.H."/>
            <person name="Heuer A."/>
            <person name="Rast P."/>
            <person name="Oberbeckmann S."/>
            <person name="Bunk B."/>
            <person name="Jeske O."/>
            <person name="Meyerdierks A."/>
            <person name="Storesund J.E."/>
            <person name="Kallscheuer N."/>
            <person name="Luecker S."/>
            <person name="Lage O.M."/>
            <person name="Pohl T."/>
            <person name="Merkel B.J."/>
            <person name="Hornburger P."/>
            <person name="Mueller R.-W."/>
            <person name="Bruemmer F."/>
            <person name="Labrenz M."/>
            <person name="Spormann A.M."/>
            <person name="Op den Camp H."/>
            <person name="Overmann J."/>
            <person name="Amann R."/>
            <person name="Jetten M.S.M."/>
            <person name="Mascher T."/>
            <person name="Medema M.H."/>
            <person name="Devos D.P."/>
            <person name="Kaster A.-K."/>
            <person name="Ovreas L."/>
            <person name="Rohde M."/>
            <person name="Galperin M.Y."/>
            <person name="Jogler C."/>
        </authorList>
    </citation>
    <scope>NUCLEOTIDE SEQUENCE [LARGE SCALE GENOMIC DNA]</scope>
    <source>
        <strain evidence="1 2">K23_9</strain>
    </source>
</reference>
<dbReference type="EMBL" id="CP036526">
    <property type="protein sequence ID" value="QDT12729.1"/>
    <property type="molecule type" value="Genomic_DNA"/>
</dbReference>
<evidence type="ECO:0000313" key="2">
    <source>
        <dbReference type="Proteomes" id="UP000319817"/>
    </source>
</evidence>
<accession>A0A517P027</accession>
<dbReference type="AlphaFoldDB" id="A0A517P027"/>
<keyword evidence="2" id="KW-1185">Reference proteome</keyword>
<organism evidence="1 2">
    <name type="scientific">Stieleria marina</name>
    <dbReference type="NCBI Taxonomy" id="1930275"/>
    <lineage>
        <taxon>Bacteria</taxon>
        <taxon>Pseudomonadati</taxon>
        <taxon>Planctomycetota</taxon>
        <taxon>Planctomycetia</taxon>
        <taxon>Pirellulales</taxon>
        <taxon>Pirellulaceae</taxon>
        <taxon>Stieleria</taxon>
    </lineage>
</organism>
<sequence length="29" mass="3153">MGQNAVDCSEMLLPFTSYAGTTMPQKVTM</sequence>
<name>A0A517P027_9BACT</name>